<accession>A0A2A2ZAM6</accession>
<sequence length="337" mass="37287">MLAILTDQPTTTVSDADLPERVRTVMDTIKRPARVRPFVWVPVTLLVAVGVVVSYAIHMPLNPMLLTFLVLIFGAVGAAGVIRPKDDPPYHQIDFADALALAQYRRQPTIPASARLRLNPPTGQKDLHKPIAEPPAKRITGQRAKRIAEVHAALAELDQEWLEYELDLRAWFLTKPQLRNSDDPAVAAYRDAYVTLRDKAAELTDSATESQIDDAQRAARTALKTWHDANALALERGVNDLSPSEEAALSRLYGLVSQLNDRSTPKAMWPHLITVITRTMDKLTTVPFTLDYIAGLPVIEAESRLQELAPGSFRAARHSHSVSQTDHTATGHTPWAN</sequence>
<feature type="region of interest" description="Disordered" evidence="1">
    <location>
        <begin position="316"/>
        <end position="337"/>
    </location>
</feature>
<dbReference type="AlphaFoldDB" id="A0A2A2ZAM6"/>
<proteinExistence type="predicted"/>
<keyword evidence="2" id="KW-0472">Membrane</keyword>
<evidence type="ECO:0000256" key="1">
    <source>
        <dbReference type="SAM" id="MobiDB-lite"/>
    </source>
</evidence>
<evidence type="ECO:0000313" key="3">
    <source>
        <dbReference type="EMBL" id="PBA23607.1"/>
    </source>
</evidence>
<reference evidence="3 4" key="1">
    <citation type="submission" date="2017-08" db="EMBL/GenBank/DDBJ databases">
        <title>Phylogenetic analysis of Mycobacterium avium complex whole genomes.</title>
        <authorList>
            <person name="Caverly L.J."/>
            <person name="Spilker T."/>
            <person name="Lipuma J."/>
        </authorList>
    </citation>
    <scope>NUCLEOTIDE SEQUENCE [LARGE SCALE GENOMIC DNA]</scope>
    <source>
        <strain evidence="3 4">FLAC0165</strain>
    </source>
</reference>
<keyword evidence="2" id="KW-0812">Transmembrane</keyword>
<feature type="compositionally biased region" description="Polar residues" evidence="1">
    <location>
        <begin position="321"/>
        <end position="337"/>
    </location>
</feature>
<evidence type="ECO:0000256" key="2">
    <source>
        <dbReference type="SAM" id="Phobius"/>
    </source>
</evidence>
<name>A0A2A2ZAM6_MYCAV</name>
<gene>
    <name evidence="3" type="ORF">CKJ66_27695</name>
</gene>
<keyword evidence="2" id="KW-1133">Transmembrane helix</keyword>
<organism evidence="3 4">
    <name type="scientific">Mycobacterium avium</name>
    <dbReference type="NCBI Taxonomy" id="1764"/>
    <lineage>
        <taxon>Bacteria</taxon>
        <taxon>Bacillati</taxon>
        <taxon>Actinomycetota</taxon>
        <taxon>Actinomycetes</taxon>
        <taxon>Mycobacteriales</taxon>
        <taxon>Mycobacteriaceae</taxon>
        <taxon>Mycobacterium</taxon>
        <taxon>Mycobacterium avium complex (MAC)</taxon>
    </lineage>
</organism>
<comment type="caution">
    <text evidence="3">The sequence shown here is derived from an EMBL/GenBank/DDBJ whole genome shotgun (WGS) entry which is preliminary data.</text>
</comment>
<feature type="transmembrane region" description="Helical" evidence="2">
    <location>
        <begin position="38"/>
        <end position="57"/>
    </location>
</feature>
<protein>
    <submittedName>
        <fullName evidence="3">Uncharacterized protein</fullName>
    </submittedName>
</protein>
<dbReference type="EMBL" id="NSFD01000059">
    <property type="protein sequence ID" value="PBA23607.1"/>
    <property type="molecule type" value="Genomic_DNA"/>
</dbReference>
<dbReference type="Proteomes" id="UP000217768">
    <property type="component" value="Unassembled WGS sequence"/>
</dbReference>
<feature type="transmembrane region" description="Helical" evidence="2">
    <location>
        <begin position="63"/>
        <end position="82"/>
    </location>
</feature>
<evidence type="ECO:0000313" key="4">
    <source>
        <dbReference type="Proteomes" id="UP000217768"/>
    </source>
</evidence>